<sequence length="508" mass="59438">MEKIQEKIVKELIKARLKSPGDLHSFKRRSAKKFKIDPPTNIELLKAYHSLFKNKRIKKHEFIEYLLKTRRVRSLSGIVNVSVLLKSYPCSGKCIFCPAEKGMPKSYLSKEPAVQRAVLSGFDPKKQVKSRIRALEITGHPTDKIELRIIGGTWGQYPEKYRNWFVKQCFMACNNSKKENTLEEEQKKNEKAKKRIIGITVETRPDYINEKEIKRMRKLGITRVELGVQSVYDDILRMNRRGHSAEDTARATRILKDAGFKVSYQMMPNLLGADLKRDAEMFRILFEDQRFKPDLLKIYPTGLIKNTPLYKKYKMGEYMPYTEKELTDLLIKIKKQIPYYVRIERIIRDIPSEEIIEGGVKRSNLREEIKGRVSCKCIRCREVGERKNQKPFLFREDYESSEGKEVFLSFEDKERKQLYALLRLRISKEKAIIREIHTYGQLIPVSKDSKAVQHKGLGKKLMAEAERISAKEFNLKKISVISGVGTREYYRKLGYELENTYMVKSLKP</sequence>
<dbReference type="InterPro" id="IPR058240">
    <property type="entry name" value="rSAM_sf"/>
</dbReference>
<proteinExistence type="inferred from homology"/>
<comment type="similarity">
    <text evidence="2">Belongs to the ELP3 family.</text>
</comment>
<evidence type="ECO:0000256" key="16">
    <source>
        <dbReference type="SAM" id="Coils"/>
    </source>
</evidence>
<dbReference type="GO" id="GO:0005737">
    <property type="term" value="C:cytoplasm"/>
    <property type="evidence" value="ECO:0007669"/>
    <property type="project" value="TreeGrafter"/>
</dbReference>
<dbReference type="Pfam" id="PF16199">
    <property type="entry name" value="Radical_SAM_C"/>
    <property type="match status" value="1"/>
</dbReference>
<evidence type="ECO:0000256" key="11">
    <source>
        <dbReference type="ARBA" id="ARBA00023014"/>
    </source>
</evidence>
<accession>A0A1G2ELG6</accession>
<dbReference type="GO" id="GO:0046872">
    <property type="term" value="F:metal ion binding"/>
    <property type="evidence" value="ECO:0007669"/>
    <property type="project" value="UniProtKB-KW"/>
</dbReference>
<evidence type="ECO:0000256" key="5">
    <source>
        <dbReference type="ARBA" id="ARBA00022679"/>
    </source>
</evidence>
<dbReference type="Gene3D" id="3.20.20.70">
    <property type="entry name" value="Aldolase class I"/>
    <property type="match status" value="1"/>
</dbReference>
<dbReference type="InterPro" id="IPR006638">
    <property type="entry name" value="Elp3/MiaA/NifB-like_rSAM"/>
</dbReference>
<feature type="binding site" evidence="15">
    <location>
        <position position="90"/>
    </location>
    <ligand>
        <name>[4Fe-4S] cluster</name>
        <dbReference type="ChEBI" id="CHEBI:49883"/>
        <note>4Fe-4S-S-AdoMet</note>
    </ligand>
</feature>
<dbReference type="SFLD" id="SFLDG01086">
    <property type="entry name" value="elongater_protein-like"/>
    <property type="match status" value="1"/>
</dbReference>
<comment type="catalytic activity">
    <reaction evidence="14">
        <text>uridine(34) in tRNA + acetyl-CoA + S-adenosyl-L-methionine + H2O = 5-(carboxymethyl)uridine(34) in tRNA + 5'-deoxyadenosine + L-methionine + CoA + 2 H(+)</text>
        <dbReference type="Rhea" id="RHEA:61020"/>
        <dbReference type="Rhea" id="RHEA-COMP:10407"/>
        <dbReference type="Rhea" id="RHEA-COMP:11727"/>
        <dbReference type="ChEBI" id="CHEBI:15377"/>
        <dbReference type="ChEBI" id="CHEBI:15378"/>
        <dbReference type="ChEBI" id="CHEBI:17319"/>
        <dbReference type="ChEBI" id="CHEBI:57287"/>
        <dbReference type="ChEBI" id="CHEBI:57288"/>
        <dbReference type="ChEBI" id="CHEBI:57844"/>
        <dbReference type="ChEBI" id="CHEBI:59789"/>
        <dbReference type="ChEBI" id="CHEBI:65315"/>
        <dbReference type="ChEBI" id="CHEBI:74882"/>
        <dbReference type="EC" id="2.3.1.311"/>
    </reaction>
    <physiologicalReaction direction="left-to-right" evidence="14">
        <dbReference type="Rhea" id="RHEA:61021"/>
    </physiologicalReaction>
</comment>
<evidence type="ECO:0000256" key="14">
    <source>
        <dbReference type="ARBA" id="ARBA00047372"/>
    </source>
</evidence>
<evidence type="ECO:0000313" key="19">
    <source>
        <dbReference type="Proteomes" id="UP000176326"/>
    </source>
</evidence>
<name>A0A1G2ELG6_9BACT</name>
<dbReference type="InterPro" id="IPR034687">
    <property type="entry name" value="ELP3-like"/>
</dbReference>
<keyword evidence="16" id="KW-0175">Coiled coil</keyword>
<dbReference type="PROSITE" id="PS51918">
    <property type="entry name" value="RADICAL_SAM"/>
    <property type="match status" value="1"/>
</dbReference>
<keyword evidence="6" id="KW-0949">S-adenosyl-L-methionine</keyword>
<dbReference type="PANTHER" id="PTHR11135">
    <property type="entry name" value="HISTONE ACETYLTRANSFERASE-RELATED"/>
    <property type="match status" value="1"/>
</dbReference>
<dbReference type="Proteomes" id="UP000176326">
    <property type="component" value="Unassembled WGS sequence"/>
</dbReference>
<evidence type="ECO:0000256" key="1">
    <source>
        <dbReference type="ARBA" id="ARBA00005217"/>
    </source>
</evidence>
<evidence type="ECO:0000256" key="7">
    <source>
        <dbReference type="ARBA" id="ARBA00022694"/>
    </source>
</evidence>
<dbReference type="EMBL" id="MHMN01000058">
    <property type="protein sequence ID" value="OGZ26636.1"/>
    <property type="molecule type" value="Genomic_DNA"/>
</dbReference>
<evidence type="ECO:0000256" key="12">
    <source>
        <dbReference type="ARBA" id="ARBA00023315"/>
    </source>
</evidence>
<keyword evidence="8 15" id="KW-0479">Metal-binding</keyword>
<dbReference type="SUPFAM" id="SSF102114">
    <property type="entry name" value="Radical SAM enzymes"/>
    <property type="match status" value="1"/>
</dbReference>
<dbReference type="InterPro" id="IPR007197">
    <property type="entry name" value="rSAM"/>
</dbReference>
<evidence type="ECO:0000256" key="8">
    <source>
        <dbReference type="ARBA" id="ARBA00022723"/>
    </source>
</evidence>
<dbReference type="GO" id="GO:0033588">
    <property type="term" value="C:elongator holoenzyme complex"/>
    <property type="evidence" value="ECO:0007669"/>
    <property type="project" value="TreeGrafter"/>
</dbReference>
<feature type="binding site" evidence="15">
    <location>
        <position position="94"/>
    </location>
    <ligand>
        <name>[4Fe-4S] cluster</name>
        <dbReference type="ChEBI" id="CHEBI:49883"/>
        <note>4Fe-4S-S-AdoMet</note>
    </ligand>
</feature>
<dbReference type="PANTHER" id="PTHR11135:SF2">
    <property type="entry name" value="ELONGATOR COMPLEX PROTEIN 3"/>
    <property type="match status" value="1"/>
</dbReference>
<dbReference type="InterPro" id="IPR039661">
    <property type="entry name" value="ELP3"/>
</dbReference>
<evidence type="ECO:0000313" key="18">
    <source>
        <dbReference type="EMBL" id="OGZ26636.1"/>
    </source>
</evidence>
<keyword evidence="11 15" id="KW-0411">Iron-sulfur</keyword>
<organism evidence="18 19">
    <name type="scientific">Candidatus Nealsonbacteria bacterium RIFOXYC1_FULL_40_7</name>
    <dbReference type="NCBI Taxonomy" id="1801678"/>
    <lineage>
        <taxon>Bacteria</taxon>
        <taxon>Candidatus Nealsoniibacteriota</taxon>
    </lineage>
</organism>
<reference evidence="18 19" key="1">
    <citation type="journal article" date="2016" name="Nat. Commun.">
        <title>Thousands of microbial genomes shed light on interconnected biogeochemical processes in an aquifer system.</title>
        <authorList>
            <person name="Anantharaman K."/>
            <person name="Brown C.T."/>
            <person name="Hug L.A."/>
            <person name="Sharon I."/>
            <person name="Castelle C.J."/>
            <person name="Probst A.J."/>
            <person name="Thomas B.C."/>
            <person name="Singh A."/>
            <person name="Wilkins M.J."/>
            <person name="Karaoz U."/>
            <person name="Brodie E.L."/>
            <person name="Williams K.H."/>
            <person name="Hubbard S.S."/>
            <person name="Banfield J.F."/>
        </authorList>
    </citation>
    <scope>NUCLEOTIDE SEQUENCE [LARGE SCALE GENOMIC DNA]</scope>
</reference>
<keyword evidence="10 15" id="KW-0408">Iron</keyword>
<evidence type="ECO:0000256" key="10">
    <source>
        <dbReference type="ARBA" id="ARBA00023004"/>
    </source>
</evidence>
<protein>
    <recommendedName>
        <fullName evidence="13">tRNA carboxymethyluridine synthase</fullName>
        <ecNumber evidence="13">2.3.1.311</ecNumber>
    </recommendedName>
</protein>
<comment type="pathway">
    <text evidence="1">tRNA modification.</text>
</comment>
<keyword evidence="12" id="KW-0012">Acyltransferase</keyword>
<dbReference type="EC" id="2.3.1.311" evidence="13"/>
<evidence type="ECO:0000256" key="6">
    <source>
        <dbReference type="ARBA" id="ARBA00022691"/>
    </source>
</evidence>
<comment type="caution">
    <text evidence="18">The sequence shown here is derived from an EMBL/GenBank/DDBJ whole genome shotgun (WGS) entry which is preliminary data.</text>
</comment>
<dbReference type="InterPro" id="IPR013785">
    <property type="entry name" value="Aldolase_TIM"/>
</dbReference>
<dbReference type="AlphaFoldDB" id="A0A1G2ELG6"/>
<evidence type="ECO:0000256" key="15">
    <source>
        <dbReference type="PIRSR" id="PIRSR005669-1"/>
    </source>
</evidence>
<keyword evidence="3" id="KW-0004">4Fe-4S</keyword>
<dbReference type="SUPFAM" id="SSF55729">
    <property type="entry name" value="Acyl-CoA N-acyltransferases (Nat)"/>
    <property type="match status" value="1"/>
</dbReference>
<feature type="domain" description="Radical SAM core" evidence="17">
    <location>
        <begin position="75"/>
        <end position="342"/>
    </location>
</feature>
<keyword evidence="4" id="KW-0820">tRNA-binding</keyword>
<evidence type="ECO:0000256" key="3">
    <source>
        <dbReference type="ARBA" id="ARBA00022485"/>
    </source>
</evidence>
<dbReference type="SFLD" id="SFLDS00029">
    <property type="entry name" value="Radical_SAM"/>
    <property type="match status" value="1"/>
</dbReference>
<evidence type="ECO:0000256" key="9">
    <source>
        <dbReference type="ARBA" id="ARBA00022884"/>
    </source>
</evidence>
<keyword evidence="9" id="KW-0694">RNA-binding</keyword>
<dbReference type="SFLD" id="SFLDF00344">
    <property type="entry name" value="ELP3-like"/>
    <property type="match status" value="1"/>
</dbReference>
<dbReference type="Gene3D" id="3.40.630.30">
    <property type="match status" value="1"/>
</dbReference>
<dbReference type="SMART" id="SM00729">
    <property type="entry name" value="Elp3"/>
    <property type="match status" value="1"/>
</dbReference>
<dbReference type="InterPro" id="IPR016181">
    <property type="entry name" value="Acyl_CoA_acyltransferase"/>
</dbReference>
<dbReference type="NCBIfam" id="TIGR01211">
    <property type="entry name" value="ELP3"/>
    <property type="match status" value="1"/>
</dbReference>
<dbReference type="CDD" id="cd01335">
    <property type="entry name" value="Radical_SAM"/>
    <property type="match status" value="1"/>
</dbReference>
<keyword evidence="5" id="KW-0808">Transferase</keyword>
<feature type="binding site" evidence="15">
    <location>
        <position position="97"/>
    </location>
    <ligand>
        <name>[4Fe-4S] cluster</name>
        <dbReference type="ChEBI" id="CHEBI:49883"/>
        <note>4Fe-4S-S-AdoMet</note>
    </ligand>
</feature>
<dbReference type="GO" id="GO:0000049">
    <property type="term" value="F:tRNA binding"/>
    <property type="evidence" value="ECO:0007669"/>
    <property type="project" value="UniProtKB-KW"/>
</dbReference>
<evidence type="ECO:0000256" key="2">
    <source>
        <dbReference type="ARBA" id="ARBA00005494"/>
    </source>
</evidence>
<dbReference type="GO" id="GO:0002926">
    <property type="term" value="P:tRNA wobble base 5-methoxycarbonylmethyl-2-thiouridinylation"/>
    <property type="evidence" value="ECO:0007669"/>
    <property type="project" value="TreeGrafter"/>
</dbReference>
<dbReference type="InterPro" id="IPR032432">
    <property type="entry name" value="Radical_SAM_C"/>
</dbReference>
<evidence type="ECO:0000259" key="17">
    <source>
        <dbReference type="PROSITE" id="PS51918"/>
    </source>
</evidence>
<dbReference type="GO" id="GO:0106261">
    <property type="term" value="F:tRNA uridine(34) acetyltransferase activity"/>
    <property type="evidence" value="ECO:0007669"/>
    <property type="project" value="UniProtKB-EC"/>
</dbReference>
<dbReference type="GO" id="GO:0051539">
    <property type="term" value="F:4 iron, 4 sulfur cluster binding"/>
    <property type="evidence" value="ECO:0007669"/>
    <property type="project" value="UniProtKB-KW"/>
</dbReference>
<evidence type="ECO:0000256" key="13">
    <source>
        <dbReference type="ARBA" id="ARBA00044771"/>
    </source>
</evidence>
<dbReference type="PIRSF" id="PIRSF005669">
    <property type="entry name" value="Hist_AcTrfase_ELP3"/>
    <property type="match status" value="1"/>
</dbReference>
<keyword evidence="7" id="KW-0819">tRNA processing</keyword>
<gene>
    <name evidence="18" type="ORF">A2427_04760</name>
</gene>
<comment type="cofactor">
    <cofactor evidence="15">
        <name>[4Fe-4S] cluster</name>
        <dbReference type="ChEBI" id="CHEBI:49883"/>
    </cofactor>
    <text evidence="15">Binds 1 [4Fe-4S] cluster. The cluster is coordinated with 3 cysteines and an exchangeable S-adenosyl-L-methionine.</text>
</comment>
<evidence type="ECO:0000256" key="4">
    <source>
        <dbReference type="ARBA" id="ARBA00022555"/>
    </source>
</evidence>
<feature type="coiled-coil region" evidence="16">
    <location>
        <begin position="173"/>
        <end position="202"/>
    </location>
</feature>
<dbReference type="Pfam" id="PF04055">
    <property type="entry name" value="Radical_SAM"/>
    <property type="match status" value="1"/>
</dbReference>